<gene>
    <name evidence="2" type="ORF">DPV79_33350</name>
</gene>
<comment type="caution">
    <text evidence="2">The sequence shown here is derived from an EMBL/GenBank/DDBJ whole genome shotgun (WGS) entry which is preliminary data.</text>
</comment>
<dbReference type="Proteomes" id="UP000252458">
    <property type="component" value="Unassembled WGS sequence"/>
</dbReference>
<dbReference type="EMBL" id="QMFZ01000040">
    <property type="protein sequence ID" value="RBB33907.1"/>
    <property type="molecule type" value="Genomic_DNA"/>
</dbReference>
<dbReference type="AlphaFoldDB" id="A0A365QKE4"/>
<accession>A0A365QKE4</accession>
<organism evidence="2 3">
    <name type="scientific">Burkholderia reimsis</name>
    <dbReference type="NCBI Taxonomy" id="2234132"/>
    <lineage>
        <taxon>Bacteria</taxon>
        <taxon>Pseudomonadati</taxon>
        <taxon>Pseudomonadota</taxon>
        <taxon>Betaproteobacteria</taxon>
        <taxon>Burkholderiales</taxon>
        <taxon>Burkholderiaceae</taxon>
        <taxon>Burkholderia</taxon>
    </lineage>
</organism>
<evidence type="ECO:0000313" key="2">
    <source>
        <dbReference type="EMBL" id="RBB33907.1"/>
    </source>
</evidence>
<reference evidence="2 3" key="1">
    <citation type="submission" date="2018-06" db="EMBL/GenBank/DDBJ databases">
        <title>Draft genome sequence of Burkholderia reimsis strain BE51 isolated from a French agricultural soil.</title>
        <authorList>
            <person name="Esmaeel Q."/>
        </authorList>
    </citation>
    <scope>NUCLEOTIDE SEQUENCE [LARGE SCALE GENOMIC DNA]</scope>
    <source>
        <strain evidence="2 3">BE51</strain>
    </source>
</reference>
<feature type="region of interest" description="Disordered" evidence="1">
    <location>
        <begin position="35"/>
        <end position="62"/>
    </location>
</feature>
<name>A0A365QKE4_9BURK</name>
<keyword evidence="3" id="KW-1185">Reference proteome</keyword>
<evidence type="ECO:0000256" key="1">
    <source>
        <dbReference type="SAM" id="MobiDB-lite"/>
    </source>
</evidence>
<protein>
    <submittedName>
        <fullName evidence="2">Uncharacterized protein</fullName>
    </submittedName>
</protein>
<feature type="compositionally biased region" description="Basic and acidic residues" evidence="1">
    <location>
        <begin position="43"/>
        <end position="62"/>
    </location>
</feature>
<evidence type="ECO:0000313" key="3">
    <source>
        <dbReference type="Proteomes" id="UP000252458"/>
    </source>
</evidence>
<sequence>MRFLHDRDFSQIRGRFAQERPRSAVHRVLEKSCCAGAGRRPGKVPDGHRRPDVSRPGRTIDG</sequence>
<proteinExistence type="predicted"/>